<sequence>MYRKPPGFQRTRSRVEPFPDDRKNIFLSWFLTLLVFVIISIVLTVSLRPLFHEEQPIKKEVLNAGEKTTKTGSQDAEAIGKTGQSRRKGQNKRREFLTHPATTYGTTKSCAPPGKTSSSLSSRLMYRSKGRPVPQKPSIRSPPMIYQRKGSDLLPRSSRARVKEYPDQKFSFLAWLVFLATLLVIIVALMISFRPLLIDEPRTNLHRAKGKVGDDADYKSDHTEGVEEAVEKAGTDEQQTEDATAQQTIPAPGELAGDDTDTGEVDEAAQTDDLQEPPKHEHVQEEQQQQRLLYEHQHQEPKDNLPTDADKGPTRAKYVDPSKPAEPVLAFPKDTGRLAGMISYHQVIPDVMDQAPTALLHVWFAENKVDVGSEVQPQDLTEMPTRLWWQTTQGRLYTLVMTGLDNPSRANPIFREYYHLIIGNIEANPGGEQVPLETGDVIAEYLAPSPNRNTGLHRYIIMVFEQPRRLEFDEPRMKKTDKKRARFKTKDFAAKYSLPPPVAGIVFLSQWNINNKRTAQQVNKQG</sequence>
<keyword evidence="2" id="KW-0812">Transmembrane</keyword>
<proteinExistence type="predicted"/>
<gene>
    <name evidence="3" type="ORF">BRAFLDRAFT_126895</name>
</gene>
<dbReference type="InterPro" id="IPR036610">
    <property type="entry name" value="PEBP-like_sf"/>
</dbReference>
<feature type="region of interest" description="Disordered" evidence="1">
    <location>
        <begin position="67"/>
        <end position="149"/>
    </location>
</feature>
<accession>C3YJ44</accession>
<feature type="region of interest" description="Disordered" evidence="1">
    <location>
        <begin position="299"/>
        <end position="326"/>
    </location>
</feature>
<reference evidence="3" key="1">
    <citation type="journal article" date="2008" name="Nature">
        <title>The amphioxus genome and the evolution of the chordate karyotype.</title>
        <authorList>
            <consortium name="US DOE Joint Genome Institute (JGI-PGF)"/>
            <person name="Putnam N.H."/>
            <person name="Butts T."/>
            <person name="Ferrier D.E.K."/>
            <person name="Furlong R.F."/>
            <person name="Hellsten U."/>
            <person name="Kawashima T."/>
            <person name="Robinson-Rechavi M."/>
            <person name="Shoguchi E."/>
            <person name="Terry A."/>
            <person name="Yu J.-K."/>
            <person name="Benito-Gutierrez E.L."/>
            <person name="Dubchak I."/>
            <person name="Garcia-Fernandez J."/>
            <person name="Gibson-Brown J.J."/>
            <person name="Grigoriev I.V."/>
            <person name="Horton A.C."/>
            <person name="de Jong P.J."/>
            <person name="Jurka J."/>
            <person name="Kapitonov V.V."/>
            <person name="Kohara Y."/>
            <person name="Kuroki Y."/>
            <person name="Lindquist E."/>
            <person name="Lucas S."/>
            <person name="Osoegawa K."/>
            <person name="Pennacchio L.A."/>
            <person name="Salamov A.A."/>
            <person name="Satou Y."/>
            <person name="Sauka-Spengler T."/>
            <person name="Schmutz J."/>
            <person name="Shin-I T."/>
            <person name="Toyoda A."/>
            <person name="Bronner-Fraser M."/>
            <person name="Fujiyama A."/>
            <person name="Holland L.Z."/>
            <person name="Holland P.W.H."/>
            <person name="Satoh N."/>
            <person name="Rokhsar D.S."/>
        </authorList>
    </citation>
    <scope>NUCLEOTIDE SEQUENCE [LARGE SCALE GENOMIC DNA]</scope>
    <source>
        <strain evidence="3">S238N-H82</strain>
        <tissue evidence="3">Testes</tissue>
    </source>
</reference>
<feature type="compositionally biased region" description="Low complexity" evidence="1">
    <location>
        <begin position="117"/>
        <end position="127"/>
    </location>
</feature>
<dbReference type="InterPro" id="IPR035810">
    <property type="entry name" value="PEBP_euk"/>
</dbReference>
<dbReference type="Pfam" id="PF01161">
    <property type="entry name" value="PBP"/>
    <property type="match status" value="1"/>
</dbReference>
<name>C3YJ44_BRAFL</name>
<dbReference type="PANTHER" id="PTHR11362:SF147">
    <property type="entry name" value="PHOSPHATIDYLETHANOLAMINE BINDING PROTEIN"/>
    <property type="match status" value="1"/>
</dbReference>
<dbReference type="Gene3D" id="3.90.280.10">
    <property type="entry name" value="PEBP-like"/>
    <property type="match status" value="1"/>
</dbReference>
<keyword evidence="2" id="KW-0472">Membrane</keyword>
<evidence type="ECO:0000256" key="2">
    <source>
        <dbReference type="SAM" id="Phobius"/>
    </source>
</evidence>
<feature type="compositionally biased region" description="Basic and acidic residues" evidence="1">
    <location>
        <begin position="211"/>
        <end position="235"/>
    </location>
</feature>
<feature type="compositionally biased region" description="Polar residues" evidence="1">
    <location>
        <begin position="100"/>
        <end position="109"/>
    </location>
</feature>
<dbReference type="eggNOG" id="KOG3346">
    <property type="taxonomic scope" value="Eukaryota"/>
</dbReference>
<dbReference type="SUPFAM" id="SSF49777">
    <property type="entry name" value="PEBP-like"/>
    <property type="match status" value="1"/>
</dbReference>
<dbReference type="EMBL" id="GG666517">
    <property type="protein sequence ID" value="EEN59706.1"/>
    <property type="molecule type" value="Genomic_DNA"/>
</dbReference>
<keyword evidence="2" id="KW-1133">Transmembrane helix</keyword>
<evidence type="ECO:0000256" key="1">
    <source>
        <dbReference type="SAM" id="MobiDB-lite"/>
    </source>
</evidence>
<feature type="transmembrane region" description="Helical" evidence="2">
    <location>
        <begin position="170"/>
        <end position="193"/>
    </location>
</feature>
<feature type="transmembrane region" description="Helical" evidence="2">
    <location>
        <begin position="26"/>
        <end position="51"/>
    </location>
</feature>
<dbReference type="PANTHER" id="PTHR11362">
    <property type="entry name" value="PHOSPHATIDYLETHANOLAMINE-BINDING PROTEIN"/>
    <property type="match status" value="1"/>
</dbReference>
<dbReference type="InParanoid" id="C3YJ44"/>
<dbReference type="CDD" id="cd00866">
    <property type="entry name" value="PEBP_euk"/>
    <property type="match status" value="1"/>
</dbReference>
<feature type="region of interest" description="Disordered" evidence="1">
    <location>
        <begin position="208"/>
        <end position="264"/>
    </location>
</feature>
<feature type="compositionally biased region" description="Basic and acidic residues" evidence="1">
    <location>
        <begin position="299"/>
        <end position="320"/>
    </location>
</feature>
<dbReference type="InterPro" id="IPR008914">
    <property type="entry name" value="PEBP"/>
</dbReference>
<evidence type="ECO:0000313" key="3">
    <source>
        <dbReference type="EMBL" id="EEN59706.1"/>
    </source>
</evidence>
<protein>
    <submittedName>
        <fullName evidence="3">Uncharacterized protein</fullName>
    </submittedName>
</protein>
<organism>
    <name type="scientific">Branchiostoma floridae</name>
    <name type="common">Florida lancelet</name>
    <name type="synonym">Amphioxus</name>
    <dbReference type="NCBI Taxonomy" id="7739"/>
    <lineage>
        <taxon>Eukaryota</taxon>
        <taxon>Metazoa</taxon>
        <taxon>Chordata</taxon>
        <taxon>Cephalochordata</taxon>
        <taxon>Leptocardii</taxon>
        <taxon>Amphioxiformes</taxon>
        <taxon>Branchiostomatidae</taxon>
        <taxon>Branchiostoma</taxon>
    </lineage>
</organism>
<dbReference type="AlphaFoldDB" id="C3YJ44"/>
<dbReference type="STRING" id="7739.C3YJ44"/>